<accession>A0A9X3J5J8</accession>
<dbReference type="InterPro" id="IPR008258">
    <property type="entry name" value="Transglycosylase_SLT_dom_1"/>
</dbReference>
<dbReference type="SUPFAM" id="SSF53955">
    <property type="entry name" value="Lysozyme-like"/>
    <property type="match status" value="1"/>
</dbReference>
<reference evidence="3" key="1">
    <citation type="submission" date="2022-11" db="EMBL/GenBank/DDBJ databases">
        <title>Marilongibacter aestuarii gen. nov., sp. nov., isolated from tidal flat sediment.</title>
        <authorList>
            <person name="Jiayan W."/>
        </authorList>
    </citation>
    <scope>NUCLEOTIDE SEQUENCE</scope>
    <source>
        <strain evidence="3">Z1-6</strain>
    </source>
</reference>
<name>A0A9X3J5J8_9BACT</name>
<evidence type="ECO:0000259" key="2">
    <source>
        <dbReference type="Pfam" id="PF01464"/>
    </source>
</evidence>
<protein>
    <submittedName>
        <fullName evidence="3">Lytic transglycosylase domain-containing protein</fullName>
    </submittedName>
</protein>
<dbReference type="InterPro" id="IPR023346">
    <property type="entry name" value="Lysozyme-like_dom_sf"/>
</dbReference>
<keyword evidence="4" id="KW-1185">Reference proteome</keyword>
<dbReference type="Proteomes" id="UP001145087">
    <property type="component" value="Unassembled WGS sequence"/>
</dbReference>
<dbReference type="AlphaFoldDB" id="A0A9X3J5J8"/>
<feature type="domain" description="Transglycosylase SLT" evidence="2">
    <location>
        <begin position="111"/>
        <end position="208"/>
    </location>
</feature>
<dbReference type="PANTHER" id="PTHR37423">
    <property type="entry name" value="SOLUBLE LYTIC MUREIN TRANSGLYCOSYLASE-RELATED"/>
    <property type="match status" value="1"/>
</dbReference>
<dbReference type="Pfam" id="PF01464">
    <property type="entry name" value="SLT"/>
    <property type="match status" value="1"/>
</dbReference>
<organism evidence="3 4">
    <name type="scientific">Draconibacterium aestuarii</name>
    <dbReference type="NCBI Taxonomy" id="2998507"/>
    <lineage>
        <taxon>Bacteria</taxon>
        <taxon>Pseudomonadati</taxon>
        <taxon>Bacteroidota</taxon>
        <taxon>Bacteroidia</taxon>
        <taxon>Marinilabiliales</taxon>
        <taxon>Prolixibacteraceae</taxon>
        <taxon>Draconibacterium</taxon>
    </lineage>
</organism>
<gene>
    <name evidence="3" type="ORF">OU798_14940</name>
</gene>
<sequence>MRNKKWGKVLLPVIVAANIGVVTMILSSASPETKEIIVERETRFEAPELPKTVSFSGEKMPLDRFYVKEALDRELLSNVYFHSQTIRYIKLAPRYLPIIEPILKEEGIHDDFKYLALAESGFNPRAVSPAKAVGFWQFLKGTAMDYGLEVNAEVDERYHIEKSTRAACKYLKDSYEKFGSWTLVAASYNRGMAGVQRQMNLQKQEDYYDLLITTETARYVYRIVALKLILENPEKYNFFVPESEKYPVIATKEVEITGSVVNFADFAKEHGTNYKLLKDFNPWLRENKLTYSGRKRYWVEIPQL</sequence>
<evidence type="ECO:0000256" key="1">
    <source>
        <dbReference type="ARBA" id="ARBA00007734"/>
    </source>
</evidence>
<dbReference type="PANTHER" id="PTHR37423:SF2">
    <property type="entry name" value="MEMBRANE-BOUND LYTIC MUREIN TRANSGLYCOSYLASE C"/>
    <property type="match status" value="1"/>
</dbReference>
<comment type="similarity">
    <text evidence="1">Belongs to the transglycosylase Slt family.</text>
</comment>
<dbReference type="Gene3D" id="1.10.530.10">
    <property type="match status" value="1"/>
</dbReference>
<dbReference type="EMBL" id="JAPOHD010000028">
    <property type="protein sequence ID" value="MCY1721649.1"/>
    <property type="molecule type" value="Genomic_DNA"/>
</dbReference>
<dbReference type="RefSeq" id="WP_343333980.1">
    <property type="nucleotide sequence ID" value="NZ_JAPOHD010000028.1"/>
</dbReference>
<comment type="caution">
    <text evidence="3">The sequence shown here is derived from an EMBL/GenBank/DDBJ whole genome shotgun (WGS) entry which is preliminary data.</text>
</comment>
<proteinExistence type="inferred from homology"/>
<dbReference type="CDD" id="cd16894">
    <property type="entry name" value="MltD-like"/>
    <property type="match status" value="1"/>
</dbReference>
<evidence type="ECO:0000313" key="3">
    <source>
        <dbReference type="EMBL" id="MCY1721649.1"/>
    </source>
</evidence>
<evidence type="ECO:0000313" key="4">
    <source>
        <dbReference type="Proteomes" id="UP001145087"/>
    </source>
</evidence>